<dbReference type="EMBL" id="MU853249">
    <property type="protein sequence ID" value="KAK4119395.1"/>
    <property type="molecule type" value="Genomic_DNA"/>
</dbReference>
<keyword evidence="3" id="KW-1185">Reference proteome</keyword>
<dbReference type="InterPro" id="IPR009057">
    <property type="entry name" value="Homeodomain-like_sf"/>
</dbReference>
<name>A0AAN6TSL2_9PEZI</name>
<evidence type="ECO:0000313" key="2">
    <source>
        <dbReference type="EMBL" id="KAK4119395.1"/>
    </source>
</evidence>
<reference evidence="2" key="2">
    <citation type="submission" date="2023-05" db="EMBL/GenBank/DDBJ databases">
        <authorList>
            <consortium name="Lawrence Berkeley National Laboratory"/>
            <person name="Steindorff A."/>
            <person name="Hensen N."/>
            <person name="Bonometti L."/>
            <person name="Westerberg I."/>
            <person name="Brannstrom I.O."/>
            <person name="Guillou S."/>
            <person name="Cros-Aarteil S."/>
            <person name="Calhoun S."/>
            <person name="Haridas S."/>
            <person name="Kuo A."/>
            <person name="Mondo S."/>
            <person name="Pangilinan J."/>
            <person name="Riley R."/>
            <person name="Labutti K."/>
            <person name="Andreopoulos B."/>
            <person name="Lipzen A."/>
            <person name="Chen C."/>
            <person name="Yanf M."/>
            <person name="Daum C."/>
            <person name="Ng V."/>
            <person name="Clum A."/>
            <person name="Ohm R."/>
            <person name="Martin F."/>
            <person name="Silar P."/>
            <person name="Natvig D."/>
            <person name="Lalanne C."/>
            <person name="Gautier V."/>
            <person name="Ament-Velasquez S.L."/>
            <person name="Kruys A."/>
            <person name="Hutchinson M.I."/>
            <person name="Powell A.J."/>
            <person name="Barry K."/>
            <person name="Miller A.N."/>
            <person name="Grigoriev I.V."/>
            <person name="Debuchy R."/>
            <person name="Gladieux P."/>
            <person name="Thoren M.H."/>
            <person name="Johannesson H."/>
        </authorList>
    </citation>
    <scope>NUCLEOTIDE SEQUENCE</scope>
    <source>
        <strain evidence="2">CBS 731.68</strain>
    </source>
</reference>
<reference evidence="2" key="1">
    <citation type="journal article" date="2023" name="Mol. Phylogenet. Evol.">
        <title>Genome-scale phylogeny and comparative genomics of the fungal order Sordariales.</title>
        <authorList>
            <person name="Hensen N."/>
            <person name="Bonometti L."/>
            <person name="Westerberg I."/>
            <person name="Brannstrom I.O."/>
            <person name="Guillou S."/>
            <person name="Cros-Aarteil S."/>
            <person name="Calhoun S."/>
            <person name="Haridas S."/>
            <person name="Kuo A."/>
            <person name="Mondo S."/>
            <person name="Pangilinan J."/>
            <person name="Riley R."/>
            <person name="LaButti K."/>
            <person name="Andreopoulos B."/>
            <person name="Lipzen A."/>
            <person name="Chen C."/>
            <person name="Yan M."/>
            <person name="Daum C."/>
            <person name="Ng V."/>
            <person name="Clum A."/>
            <person name="Steindorff A."/>
            <person name="Ohm R.A."/>
            <person name="Martin F."/>
            <person name="Silar P."/>
            <person name="Natvig D.O."/>
            <person name="Lalanne C."/>
            <person name="Gautier V."/>
            <person name="Ament-Velasquez S.L."/>
            <person name="Kruys A."/>
            <person name="Hutchinson M.I."/>
            <person name="Powell A.J."/>
            <person name="Barry K."/>
            <person name="Miller A.N."/>
            <person name="Grigoriev I.V."/>
            <person name="Debuchy R."/>
            <person name="Gladieux P."/>
            <person name="Hiltunen Thoren M."/>
            <person name="Johannesson H."/>
        </authorList>
    </citation>
    <scope>NUCLEOTIDE SEQUENCE</scope>
    <source>
        <strain evidence="2">CBS 731.68</strain>
    </source>
</reference>
<dbReference type="RefSeq" id="XP_062643168.1">
    <property type="nucleotide sequence ID" value="XM_062787821.1"/>
</dbReference>
<gene>
    <name evidence="2" type="ORF">N657DRAFT_540965</name>
</gene>
<dbReference type="PANTHER" id="PTHR46564">
    <property type="entry name" value="TRANSPOSASE"/>
    <property type="match status" value="1"/>
</dbReference>
<dbReference type="Proteomes" id="UP001302602">
    <property type="component" value="Unassembled WGS sequence"/>
</dbReference>
<accession>A0AAN6TSL2</accession>
<dbReference type="SUPFAM" id="SSF46689">
    <property type="entry name" value="Homeodomain-like"/>
    <property type="match status" value="1"/>
</dbReference>
<feature type="domain" description="Winged helix-turn helix" evidence="1">
    <location>
        <begin position="86"/>
        <end position="137"/>
    </location>
</feature>
<sequence>IAPNLALHKRVLIQSIIGSKLKGNDGPKDNEIAEIAGCTDRAVRRIRSNLLRFGSTTAPPNGASRPKTVAPPMLTALFNQLSLNPCMRLEDVADFLRNEFDVDLTRFSISRALKKAKWSKKCTQNVARERNPDLRDEYMYEVSFLRSEQLVFIDETGVNKSIGIKRKGWAPRGKRPCQIRRFHRGRRFQILPAYTQDG</sequence>
<organism evidence="2 3">
    <name type="scientific">Parathielavia appendiculata</name>
    <dbReference type="NCBI Taxonomy" id="2587402"/>
    <lineage>
        <taxon>Eukaryota</taxon>
        <taxon>Fungi</taxon>
        <taxon>Dikarya</taxon>
        <taxon>Ascomycota</taxon>
        <taxon>Pezizomycotina</taxon>
        <taxon>Sordariomycetes</taxon>
        <taxon>Sordariomycetidae</taxon>
        <taxon>Sordariales</taxon>
        <taxon>Chaetomiaceae</taxon>
        <taxon>Parathielavia</taxon>
    </lineage>
</organism>
<feature type="non-terminal residue" evidence="2">
    <location>
        <position position="1"/>
    </location>
</feature>
<dbReference type="GeneID" id="87824591"/>
<proteinExistence type="predicted"/>
<comment type="caution">
    <text evidence="2">The sequence shown here is derived from an EMBL/GenBank/DDBJ whole genome shotgun (WGS) entry which is preliminary data.</text>
</comment>
<dbReference type="AlphaFoldDB" id="A0AAN6TSL2"/>
<dbReference type="PANTHER" id="PTHR46564:SF1">
    <property type="entry name" value="TRANSPOSASE"/>
    <property type="match status" value="1"/>
</dbReference>
<protein>
    <recommendedName>
        <fullName evidence="1">Winged helix-turn helix domain-containing protein</fullName>
    </recommendedName>
</protein>
<dbReference type="InterPro" id="IPR025959">
    <property type="entry name" value="Winged_HTH_dom"/>
</dbReference>
<feature type="non-terminal residue" evidence="2">
    <location>
        <position position="198"/>
    </location>
</feature>
<dbReference type="Pfam" id="PF13592">
    <property type="entry name" value="HTH_33"/>
    <property type="match status" value="1"/>
</dbReference>
<evidence type="ECO:0000259" key="1">
    <source>
        <dbReference type="Pfam" id="PF13592"/>
    </source>
</evidence>
<evidence type="ECO:0000313" key="3">
    <source>
        <dbReference type="Proteomes" id="UP001302602"/>
    </source>
</evidence>